<keyword evidence="4" id="KW-0496">Mitochondrion</keyword>
<proteinExistence type="predicted"/>
<evidence type="ECO:0000256" key="2">
    <source>
        <dbReference type="ARBA" id="ARBA00022692"/>
    </source>
</evidence>
<keyword evidence="3 6" id="KW-1133">Transmembrane helix</keyword>
<evidence type="ECO:0000313" key="8">
    <source>
        <dbReference type="EMBL" id="KAF6039618.1"/>
    </source>
</evidence>
<dbReference type="EMBL" id="VXIV02000548">
    <property type="protein sequence ID" value="KAF6037572.1"/>
    <property type="molecule type" value="Genomic_DNA"/>
</dbReference>
<dbReference type="PRINTS" id="PR01821">
    <property type="entry name" value="DAPIT"/>
</dbReference>
<dbReference type="InterPro" id="IPR009125">
    <property type="entry name" value="ATPMK"/>
</dbReference>
<reference evidence="7 9" key="2">
    <citation type="submission" date="2020-06" db="EMBL/GenBank/DDBJ databases">
        <title>Draft genome of Bugula neritina, a colonial animal packing powerful symbionts and potential medicines.</title>
        <authorList>
            <person name="Rayko M."/>
        </authorList>
    </citation>
    <scope>NUCLEOTIDE SEQUENCE [LARGE SCALE GENOMIC DNA]</scope>
    <source>
        <strain evidence="7">Kwan_BN1</strain>
    </source>
</reference>
<evidence type="ECO:0000256" key="1">
    <source>
        <dbReference type="ARBA" id="ARBA00004304"/>
    </source>
</evidence>
<dbReference type="Proteomes" id="UP000593567">
    <property type="component" value="Unassembled WGS sequence"/>
</dbReference>
<evidence type="ECO:0000256" key="4">
    <source>
        <dbReference type="ARBA" id="ARBA00023128"/>
    </source>
</evidence>
<dbReference type="Pfam" id="PF14960">
    <property type="entry name" value="ATP_synth_reg"/>
    <property type="match status" value="1"/>
</dbReference>
<sequence length="69" mass="7591">MAGGEEMQFTGISKYYNSYTKRGRLNWVLTTYGTCAVAYLYFRRRGAKKAAAAASEDTSGSSSSCEQLK</sequence>
<keyword evidence="2 6" id="KW-0812">Transmembrane</keyword>
<comment type="subcellular location">
    <subcellularLocation>
        <location evidence="1">Mitochondrion membrane</location>
        <topology evidence="1">Single-pass membrane protein</topology>
    </subcellularLocation>
</comment>
<dbReference type="OrthoDB" id="6128216at2759"/>
<accession>A0A7J7KFY2</accession>
<protein>
    <submittedName>
        <fullName evidence="7">Uncharacterized protein</fullName>
    </submittedName>
</protein>
<dbReference type="EMBL" id="VXIV02000229">
    <property type="protein sequence ID" value="KAF6039618.1"/>
    <property type="molecule type" value="Genomic_DNA"/>
</dbReference>
<evidence type="ECO:0000313" key="7">
    <source>
        <dbReference type="EMBL" id="KAF6037572.1"/>
    </source>
</evidence>
<evidence type="ECO:0000313" key="9">
    <source>
        <dbReference type="Proteomes" id="UP000593567"/>
    </source>
</evidence>
<dbReference type="GO" id="GO:0031966">
    <property type="term" value="C:mitochondrial membrane"/>
    <property type="evidence" value="ECO:0007669"/>
    <property type="project" value="UniProtKB-SubCell"/>
</dbReference>
<comment type="caution">
    <text evidence="7">The sequence shown here is derived from an EMBL/GenBank/DDBJ whole genome shotgun (WGS) entry which is preliminary data.</text>
</comment>
<dbReference type="AlphaFoldDB" id="A0A7J7KFY2"/>
<dbReference type="PANTHER" id="PTHR34038:SF1">
    <property type="entry name" value="ATP SYNTHASE MEMBRANE SUBUNIT K, MITOCHONDRIAL"/>
    <property type="match status" value="1"/>
</dbReference>
<reference evidence="7 9" key="1">
    <citation type="submission" date="2019-09" db="EMBL/GenBank/DDBJ databases">
        <authorList>
            <person name="Raiko M."/>
            <person name="Komissarov A."/>
            <person name="Rhodes A."/>
            <person name="Kliver S."/>
            <person name="Lim-Fong G."/>
            <person name="Kwan J."/>
            <person name="O'Brien S.J."/>
            <person name="Lopez J.V."/>
        </authorList>
    </citation>
    <scope>NUCLEOTIDE SEQUENCE [LARGE SCALE GENOMIC DNA]</scope>
    <source>
        <strain evidence="7">Kwan_BN1</strain>
    </source>
</reference>
<organism evidence="7 9">
    <name type="scientific">Bugula neritina</name>
    <name type="common">Brown bryozoan</name>
    <name type="synonym">Sertularia neritina</name>
    <dbReference type="NCBI Taxonomy" id="10212"/>
    <lineage>
        <taxon>Eukaryota</taxon>
        <taxon>Metazoa</taxon>
        <taxon>Spiralia</taxon>
        <taxon>Lophotrochozoa</taxon>
        <taxon>Bryozoa</taxon>
        <taxon>Gymnolaemata</taxon>
        <taxon>Cheilostomatida</taxon>
        <taxon>Flustrina</taxon>
        <taxon>Buguloidea</taxon>
        <taxon>Bugulidae</taxon>
        <taxon>Bugula</taxon>
    </lineage>
</organism>
<name>A0A7J7KFY2_BUGNE</name>
<evidence type="ECO:0000256" key="6">
    <source>
        <dbReference type="SAM" id="Phobius"/>
    </source>
</evidence>
<dbReference type="PANTHER" id="PTHR34038">
    <property type="entry name" value="ATP SYNTHASE MEMBRANE SUBUNIT DAPIT, MITOCHONDRIAL"/>
    <property type="match status" value="1"/>
</dbReference>
<keyword evidence="5 6" id="KW-0472">Membrane</keyword>
<evidence type="ECO:0000256" key="5">
    <source>
        <dbReference type="ARBA" id="ARBA00023136"/>
    </source>
</evidence>
<evidence type="ECO:0000256" key="3">
    <source>
        <dbReference type="ARBA" id="ARBA00022989"/>
    </source>
</evidence>
<gene>
    <name evidence="8" type="ORF">EB796_002078</name>
    <name evidence="7" type="ORF">EB796_004122</name>
</gene>
<feature type="transmembrane region" description="Helical" evidence="6">
    <location>
        <begin position="25"/>
        <end position="42"/>
    </location>
</feature>
<keyword evidence="9" id="KW-1185">Reference proteome</keyword>